<dbReference type="InterPro" id="IPR004170">
    <property type="entry name" value="WWE_dom"/>
</dbReference>
<evidence type="ECO:0000256" key="5">
    <source>
        <dbReference type="ARBA" id="ARBA00047597"/>
    </source>
</evidence>
<sequence>MNFVRITGVERTWKYLKVEFDRESDGLPDHKARYYEALGGPGPKLFAVCDGDDVNDKKDPVVYYHDEEIWSSYATGSDVEFSFDPALPTLTASESDQESDTEIIKKEYSVSQPDELALWYVRSDDITYDRRNGVDETCWQPVLDIENEIIEESYQNRIKGNDQCHLVELDDYLIDLDKYIQIDKTQQERQRAVERRMCNVHSQHPRSDRFFSDVAPPEFRKKWMVTATGRQCLLNPKLCAMKACEGILTEGRLKGRGKEAECLAEKLRACQNQSFKQISKCCVHLYTRESFLFKEANRAMRENDLTKVDVLGPYCYLLRGYYRTCEPWCGRLYRSCNCTLEVIDEYRNAITSQEWKTWPSFNSTSKNRGKAEFFDGNTLFIIDIKVLQLAPTRAFDIQHLSYFPNEEEVLLPPGVSFQVSSVQQDETSKKYIIYIQL</sequence>
<name>A0A815AMH6_9BILA</name>
<evidence type="ECO:0000256" key="3">
    <source>
        <dbReference type="ARBA" id="ARBA00022679"/>
    </source>
</evidence>
<evidence type="ECO:0000256" key="2">
    <source>
        <dbReference type="ARBA" id="ARBA00022676"/>
    </source>
</evidence>
<comment type="caution">
    <text evidence="8">The sequence shown here is derived from an EMBL/GenBank/DDBJ whole genome shotgun (WGS) entry which is preliminary data.</text>
</comment>
<evidence type="ECO:0000259" key="7">
    <source>
        <dbReference type="PROSITE" id="PS50918"/>
    </source>
</evidence>
<dbReference type="PROSITE" id="PS51996">
    <property type="entry name" value="TR_MART"/>
    <property type="match status" value="1"/>
</dbReference>
<dbReference type="SUPFAM" id="SSF56399">
    <property type="entry name" value="ADP-ribosylation"/>
    <property type="match status" value="1"/>
</dbReference>
<accession>A0A815AMH6</accession>
<dbReference type="EC" id="2.4.2.31" evidence="6"/>
<dbReference type="GO" id="GO:0106274">
    <property type="term" value="F:NAD+-protein-arginine ADP-ribosyltransferase activity"/>
    <property type="evidence" value="ECO:0007669"/>
    <property type="project" value="UniProtKB-EC"/>
</dbReference>
<comment type="similarity">
    <text evidence="1 6">Belongs to the Arg-specific ADP-ribosyltransferase family.</text>
</comment>
<dbReference type="GO" id="GO:0016779">
    <property type="term" value="F:nucleotidyltransferase activity"/>
    <property type="evidence" value="ECO:0007669"/>
    <property type="project" value="UniProtKB-KW"/>
</dbReference>
<evidence type="ECO:0000313" key="10">
    <source>
        <dbReference type="Proteomes" id="UP000663829"/>
    </source>
</evidence>
<dbReference type="Proteomes" id="UP000681722">
    <property type="component" value="Unassembled WGS sequence"/>
</dbReference>
<keyword evidence="6" id="KW-0521">NADP</keyword>
<keyword evidence="10" id="KW-1185">Reference proteome</keyword>
<feature type="domain" description="WWE" evidence="7">
    <location>
        <begin position="105"/>
        <end position="195"/>
    </location>
</feature>
<comment type="catalytic activity">
    <reaction evidence="5 6">
        <text>L-arginyl-[protein] + NAD(+) = N(omega)-(ADP-D-ribosyl)-L-arginyl-[protein] + nicotinamide + H(+)</text>
        <dbReference type="Rhea" id="RHEA:19149"/>
        <dbReference type="Rhea" id="RHEA-COMP:10532"/>
        <dbReference type="Rhea" id="RHEA-COMP:15087"/>
        <dbReference type="ChEBI" id="CHEBI:15378"/>
        <dbReference type="ChEBI" id="CHEBI:17154"/>
        <dbReference type="ChEBI" id="CHEBI:29965"/>
        <dbReference type="ChEBI" id="CHEBI:57540"/>
        <dbReference type="ChEBI" id="CHEBI:142554"/>
        <dbReference type="EC" id="2.4.2.31"/>
    </reaction>
</comment>
<dbReference type="OrthoDB" id="423533at2759"/>
<dbReference type="Proteomes" id="UP000663829">
    <property type="component" value="Unassembled WGS sequence"/>
</dbReference>
<evidence type="ECO:0000313" key="9">
    <source>
        <dbReference type="EMBL" id="CAF4035472.1"/>
    </source>
</evidence>
<keyword evidence="6" id="KW-0520">NAD</keyword>
<protein>
    <recommendedName>
        <fullName evidence="6">NAD(P)(+)--arginine ADP-ribosyltransferase</fullName>
        <ecNumber evidence="6">2.4.2.31</ecNumber>
    </recommendedName>
    <alternativeName>
        <fullName evidence="6">Mono(ADP-ribosyl)transferase</fullName>
    </alternativeName>
</protein>
<dbReference type="EMBL" id="CAJOBC010018030">
    <property type="protein sequence ID" value="CAF4035472.1"/>
    <property type="molecule type" value="Genomic_DNA"/>
</dbReference>
<evidence type="ECO:0000256" key="1">
    <source>
        <dbReference type="ARBA" id="ARBA00009558"/>
    </source>
</evidence>
<organism evidence="8 10">
    <name type="scientific">Didymodactylos carnosus</name>
    <dbReference type="NCBI Taxonomy" id="1234261"/>
    <lineage>
        <taxon>Eukaryota</taxon>
        <taxon>Metazoa</taxon>
        <taxon>Spiralia</taxon>
        <taxon>Gnathifera</taxon>
        <taxon>Rotifera</taxon>
        <taxon>Eurotatoria</taxon>
        <taxon>Bdelloidea</taxon>
        <taxon>Philodinida</taxon>
        <taxon>Philodinidae</taxon>
        <taxon>Didymodactylos</taxon>
    </lineage>
</organism>
<dbReference type="Pfam" id="PF01129">
    <property type="entry name" value="ART"/>
    <property type="match status" value="1"/>
</dbReference>
<proteinExistence type="inferred from homology"/>
<keyword evidence="2 6" id="KW-0328">Glycosyltransferase</keyword>
<evidence type="ECO:0000313" key="8">
    <source>
        <dbReference type="EMBL" id="CAF1259330.1"/>
    </source>
</evidence>
<dbReference type="SUPFAM" id="SSF117839">
    <property type="entry name" value="WWE domain"/>
    <property type="match status" value="1"/>
</dbReference>
<dbReference type="Gene3D" id="3.90.176.10">
    <property type="entry name" value="Toxin ADP-ribosyltransferase, Chain A, domain 1"/>
    <property type="match status" value="1"/>
</dbReference>
<dbReference type="InterPro" id="IPR037197">
    <property type="entry name" value="WWE_dom_sf"/>
</dbReference>
<keyword evidence="4" id="KW-0548">Nucleotidyltransferase</keyword>
<dbReference type="InterPro" id="IPR000768">
    <property type="entry name" value="ART"/>
</dbReference>
<evidence type="ECO:0000256" key="6">
    <source>
        <dbReference type="RuleBase" id="RU361228"/>
    </source>
</evidence>
<gene>
    <name evidence="8" type="ORF">GPM918_LOCUS26527</name>
    <name evidence="9" type="ORF">SRO942_LOCUS26697</name>
</gene>
<keyword evidence="3 6" id="KW-0808">Transferase</keyword>
<dbReference type="AlphaFoldDB" id="A0A815AMH6"/>
<evidence type="ECO:0000256" key="4">
    <source>
        <dbReference type="ARBA" id="ARBA00022695"/>
    </source>
</evidence>
<dbReference type="PROSITE" id="PS50918">
    <property type="entry name" value="WWE"/>
    <property type="match status" value="1"/>
</dbReference>
<dbReference type="EMBL" id="CAJNOQ010010724">
    <property type="protein sequence ID" value="CAF1259330.1"/>
    <property type="molecule type" value="Genomic_DNA"/>
</dbReference>
<reference evidence="8" key="1">
    <citation type="submission" date="2021-02" db="EMBL/GenBank/DDBJ databases">
        <authorList>
            <person name="Nowell W R."/>
        </authorList>
    </citation>
    <scope>NUCLEOTIDE SEQUENCE</scope>
</reference>